<feature type="compositionally biased region" description="Polar residues" evidence="1">
    <location>
        <begin position="45"/>
        <end position="55"/>
    </location>
</feature>
<sequence length="133" mass="13974">MPPQGPARTPKGQRPQRQTAPPAATGGPFGGWGLPKHAPPPRTAGSRSWCRSGSSAAHRHRCRHLPKFAAYSTACQGQTGCRRTHSFQTARRGKPPSRGQARRTAPAHSGAKTGPARPAPANTNRSAGGSYPI</sequence>
<evidence type="ECO:0000313" key="2">
    <source>
        <dbReference type="EMBL" id="MPM98962.1"/>
    </source>
</evidence>
<feature type="compositionally biased region" description="Polar residues" evidence="1">
    <location>
        <begin position="74"/>
        <end position="89"/>
    </location>
</feature>
<gene>
    <name evidence="2" type="ORF">SDC9_146152</name>
</gene>
<organism evidence="2">
    <name type="scientific">bioreactor metagenome</name>
    <dbReference type="NCBI Taxonomy" id="1076179"/>
    <lineage>
        <taxon>unclassified sequences</taxon>
        <taxon>metagenomes</taxon>
        <taxon>ecological metagenomes</taxon>
    </lineage>
</organism>
<proteinExistence type="predicted"/>
<evidence type="ECO:0000256" key="1">
    <source>
        <dbReference type="SAM" id="MobiDB-lite"/>
    </source>
</evidence>
<comment type="caution">
    <text evidence="2">The sequence shown here is derived from an EMBL/GenBank/DDBJ whole genome shotgun (WGS) entry which is preliminary data.</text>
</comment>
<reference evidence="2" key="1">
    <citation type="submission" date="2019-08" db="EMBL/GenBank/DDBJ databases">
        <authorList>
            <person name="Kucharzyk K."/>
            <person name="Murdoch R.W."/>
            <person name="Higgins S."/>
            <person name="Loffler F."/>
        </authorList>
    </citation>
    <scope>NUCLEOTIDE SEQUENCE</scope>
</reference>
<dbReference type="EMBL" id="VSSQ01045085">
    <property type="protein sequence ID" value="MPM98962.1"/>
    <property type="molecule type" value="Genomic_DNA"/>
</dbReference>
<dbReference type="AlphaFoldDB" id="A0A645EED1"/>
<name>A0A645EED1_9ZZZZ</name>
<feature type="region of interest" description="Disordered" evidence="1">
    <location>
        <begin position="74"/>
        <end position="133"/>
    </location>
</feature>
<accession>A0A645EED1</accession>
<feature type="region of interest" description="Disordered" evidence="1">
    <location>
        <begin position="1"/>
        <end position="60"/>
    </location>
</feature>
<protein>
    <submittedName>
        <fullName evidence="2">Uncharacterized protein</fullName>
    </submittedName>
</protein>